<dbReference type="InterPro" id="IPR016104">
    <property type="entry name" value="Pyr-dep_his/arg-deCO2ase"/>
</dbReference>
<keyword evidence="2 6" id="KW-0210">Decarboxylase</keyword>
<proteinExistence type="predicted"/>
<evidence type="ECO:0000256" key="3">
    <source>
        <dbReference type="ARBA" id="ARBA00023239"/>
    </source>
</evidence>
<evidence type="ECO:0000256" key="11">
    <source>
        <dbReference type="PIRSR" id="PIRSR001341-5"/>
    </source>
</evidence>
<dbReference type="AlphaFoldDB" id="A0NTG7"/>
<feature type="site" description="Cleavage (non-hydrolytic)" evidence="9">
    <location>
        <begin position="101"/>
        <end position="102"/>
    </location>
</feature>
<evidence type="ECO:0000256" key="6">
    <source>
        <dbReference type="PIRNR" id="PIRNR001341"/>
    </source>
</evidence>
<dbReference type="SFLD" id="SFLDG01171">
    <property type="entry name" value="Pyruvoyl-dependent_histidine_d"/>
    <property type="match status" value="1"/>
</dbReference>
<evidence type="ECO:0000256" key="9">
    <source>
        <dbReference type="PIRSR" id="PIRSR001341-3"/>
    </source>
</evidence>
<feature type="chain" id="PRO_5036525086" description="Histidine decarboxylase alpha chain" evidence="11">
    <location>
        <begin position="102"/>
        <end position="315"/>
    </location>
</feature>
<dbReference type="SFLD" id="SFLDS00055">
    <property type="entry name" value="Pyruvoyl-Dependent_Histidine/A"/>
    <property type="match status" value="1"/>
</dbReference>
<feature type="active site" description="Proton donor" evidence="7">
    <location>
        <position position="218"/>
    </location>
</feature>
<organism evidence="12 13">
    <name type="scientific">Roseibium aggregatum (strain ATCC 25650 / DSM 13394 / JCM 20685 / NBRC 16684 / NCIMB 2208 / IAM 12614 / B1)</name>
    <name type="common">Stappia aggregata</name>
    <dbReference type="NCBI Taxonomy" id="384765"/>
    <lineage>
        <taxon>Bacteria</taxon>
        <taxon>Pseudomonadati</taxon>
        <taxon>Pseudomonadota</taxon>
        <taxon>Alphaproteobacteria</taxon>
        <taxon>Hyphomicrobiales</taxon>
        <taxon>Stappiaceae</taxon>
        <taxon>Roseibium</taxon>
    </lineage>
</organism>
<accession>A0NTG7</accession>
<dbReference type="PIRSF" id="PIRSF001341">
    <property type="entry name" value="His_decarboxylas"/>
    <property type="match status" value="1"/>
</dbReference>
<comment type="caution">
    <text evidence="12">The sequence shown here is derived from an EMBL/GenBank/DDBJ whole genome shotgun (WGS) entry which is preliminary data.</text>
</comment>
<dbReference type="Gene3D" id="4.10.510.10">
    <property type="entry name" value="Pyruvoyl-Dependent Histidine Decarboxylas, subunit A"/>
    <property type="match status" value="1"/>
</dbReference>
<evidence type="ECO:0000256" key="10">
    <source>
        <dbReference type="PIRSR" id="PIRSR001341-4"/>
    </source>
</evidence>
<dbReference type="Proteomes" id="UP000004848">
    <property type="component" value="Unassembled WGS sequence"/>
</dbReference>
<comment type="catalytic activity">
    <reaction evidence="5">
        <text>L-histidine + H(+) = histamine + CO2</text>
        <dbReference type="Rhea" id="RHEA:20840"/>
        <dbReference type="ChEBI" id="CHEBI:15378"/>
        <dbReference type="ChEBI" id="CHEBI:16526"/>
        <dbReference type="ChEBI" id="CHEBI:57595"/>
        <dbReference type="ChEBI" id="CHEBI:58432"/>
        <dbReference type="EC" id="4.1.1.22"/>
    </reaction>
</comment>
<evidence type="ECO:0000256" key="1">
    <source>
        <dbReference type="ARBA" id="ARBA00001928"/>
    </source>
</evidence>
<dbReference type="GO" id="GO:0006547">
    <property type="term" value="P:L-histidine metabolic process"/>
    <property type="evidence" value="ECO:0007669"/>
    <property type="project" value="UniProtKB-UniRule"/>
</dbReference>
<protein>
    <recommendedName>
        <fullName evidence="6">Histidine decarboxylase proenzyme</fullName>
    </recommendedName>
</protein>
<feature type="chain" id="PRO_5036525085" description="Histidine decarboxylase beta chain" evidence="11">
    <location>
        <begin position="1"/>
        <end position="101"/>
    </location>
</feature>
<keyword evidence="6" id="KW-0865">Zymogen</keyword>
<evidence type="ECO:0000256" key="2">
    <source>
        <dbReference type="ARBA" id="ARBA00022793"/>
    </source>
</evidence>
<gene>
    <name evidence="12" type="ORF">SIAM614_11398</name>
</gene>
<dbReference type="SUPFAM" id="SSF56271">
    <property type="entry name" value="Pyruvoyl-dependent histidine and arginine decarboxylases"/>
    <property type="match status" value="1"/>
</dbReference>
<evidence type="ECO:0000313" key="13">
    <source>
        <dbReference type="Proteomes" id="UP000004848"/>
    </source>
</evidence>
<evidence type="ECO:0000313" key="12">
    <source>
        <dbReference type="EMBL" id="EAV43726.1"/>
    </source>
</evidence>
<evidence type="ECO:0000256" key="4">
    <source>
        <dbReference type="ARBA" id="ARBA00023317"/>
    </source>
</evidence>
<evidence type="ECO:0000256" key="8">
    <source>
        <dbReference type="PIRSR" id="PIRSR001341-2"/>
    </source>
</evidence>
<feature type="binding site" evidence="8">
    <location>
        <position position="101"/>
    </location>
    <ligand>
        <name>substrate</name>
    </ligand>
</feature>
<dbReference type="InterPro" id="IPR016105">
    <property type="entry name" value="Pyr-dep_his/arg-deCO2ase_sand"/>
</dbReference>
<name>A0NTG7_ROSAI</name>
<evidence type="ECO:0000256" key="5">
    <source>
        <dbReference type="ARBA" id="ARBA00047889"/>
    </source>
</evidence>
<dbReference type="NCBIfam" id="TIGR00541">
    <property type="entry name" value="hisDCase_pyru"/>
    <property type="match status" value="1"/>
</dbReference>
<keyword evidence="4 6" id="KW-0670">Pyruvate</keyword>
<dbReference type="Pfam" id="PF02329">
    <property type="entry name" value="HDC"/>
    <property type="match status" value="1"/>
</dbReference>
<dbReference type="EMBL" id="AAUW01000008">
    <property type="protein sequence ID" value="EAV43726.1"/>
    <property type="molecule type" value="Genomic_DNA"/>
</dbReference>
<dbReference type="eggNOG" id="ENOG502Z80V">
    <property type="taxonomic scope" value="Bacteria"/>
</dbReference>
<feature type="binding site" evidence="8">
    <location>
        <position position="83"/>
    </location>
    <ligand>
        <name>substrate</name>
    </ligand>
</feature>
<dbReference type="SFLD" id="SFLDF00466">
    <property type="entry name" value="Pyruvoyl-dependent_histidine_d"/>
    <property type="match status" value="1"/>
</dbReference>
<evidence type="ECO:0000256" key="7">
    <source>
        <dbReference type="PIRSR" id="PIRSR001341-1"/>
    </source>
</evidence>
<comment type="subunit">
    <text evidence="6">The proenzyme is a hexamer of identical pi chains; each pi chain monomer is cleaved to form a small (or beta) chain and a large (or alpha) chain by non-hydrolytic self-catalysis.</text>
</comment>
<feature type="modified residue" description="Pyruvic acid (Ser)" evidence="10">
    <location>
        <position position="102"/>
    </location>
</feature>
<dbReference type="Gene3D" id="3.50.20.10">
    <property type="entry name" value="Pyruvoyl-Dependent Histidine Decarboxylase, subunit B"/>
    <property type="match status" value="1"/>
</dbReference>
<keyword evidence="3 6" id="KW-0456">Lyase</keyword>
<dbReference type="InterPro" id="IPR016106">
    <property type="entry name" value="Pyr-dep_his-deCO2ase_N"/>
</dbReference>
<dbReference type="GO" id="GO:0004398">
    <property type="term" value="F:histidine decarboxylase activity"/>
    <property type="evidence" value="ECO:0007669"/>
    <property type="project" value="UniProtKB-UniRule"/>
</dbReference>
<reference evidence="12 13" key="1">
    <citation type="submission" date="2006-05" db="EMBL/GenBank/DDBJ databases">
        <authorList>
            <person name="King G."/>
            <person name="Ferriera S."/>
            <person name="Johnson J."/>
            <person name="Kravitz S."/>
            <person name="Beeson K."/>
            <person name="Sutton G."/>
            <person name="Rogers Y.-H."/>
            <person name="Friedman R."/>
            <person name="Frazier M."/>
            <person name="Venter J.C."/>
        </authorList>
    </citation>
    <scope>NUCLEOTIDE SEQUENCE [LARGE SCALE GENOMIC DNA]</scope>
    <source>
        <strain evidence="13">ATCC 25650 / DSM 13394 / JCM 20685 / NBRC 16684 / NCIMB 2208 / IAM 12614 / B1</strain>
    </source>
</reference>
<dbReference type="InterPro" id="IPR003427">
    <property type="entry name" value="His_de-COase_proenz"/>
</dbReference>
<comment type="cofactor">
    <cofactor evidence="1 6">
        <name>pyruvate</name>
        <dbReference type="ChEBI" id="CHEBI:15361"/>
    </cofactor>
</comment>
<sequence length="315" mass="34367">MRVLNEGADRHSRVIADTGILRGIMRKTISTVDRTAISGYPTYCDGYARPGNLGNGYVSVVKVATGTVEKTDDFLLDGIVAYDRAEANDAYIGQINMETASSFCGIAGNVWGYDLAYNSALDKLKPMFSAKQYDGSDLPVYDAGPLIDAGIALFGTEPHRRFPPAPGAHVICANKSTTNLRPRDRKPDPDKGEAYGVWCYIALSITRDRYNSADLFIEDAGTWTKSDNEAELKAFLEEHQKSVAWSIVACGKDQSVLYDRTFMAYAYVIMKPGFVGTALTVAPYITLAQRAVPAPGFNALYDLTLSDWEHAVGLA</sequence>